<sequence length="241" mass="26187">MIRSGFLRRVGSVAMAGLLLGTFVAPLRAAENVPPAGFTALFNGKNLDGWQGVVPLPELVKGTDADREAKIKAANAKVLPHWTVNADGVLVYDGKGDSLQTTKFYGDFELLVDWKIGPAGDSGIYLRGQPQVQIWDSTALTGGLAPDKDKGSGGLWNNPAGSKGKTPLKNADKPVGEWNRFRILVQKSLVTVYLNGELVVENEPLMNFWERGKPVPATGPIELQHHGNPLYFKNIFIKELK</sequence>
<gene>
    <name evidence="3" type="ORF">GMBLW1_51570</name>
</gene>
<dbReference type="InParanoid" id="A0A6C2YRC2"/>
<dbReference type="EMBL" id="LR593887">
    <property type="protein sequence ID" value="VTS05439.1"/>
    <property type="molecule type" value="Genomic_DNA"/>
</dbReference>
<dbReference type="KEGG" id="tim:GMBLW1_51570"/>
<dbReference type="Gene3D" id="2.60.120.560">
    <property type="entry name" value="Exo-inulinase, domain 1"/>
    <property type="match status" value="1"/>
</dbReference>
<dbReference type="Pfam" id="PF06439">
    <property type="entry name" value="3keto-disac_hyd"/>
    <property type="match status" value="1"/>
</dbReference>
<proteinExistence type="predicted"/>
<keyword evidence="4" id="KW-1185">Reference proteome</keyword>
<name>A0A6C2YRC2_9BACT</name>
<dbReference type="EMBL" id="LR586016">
    <property type="protein sequence ID" value="VIP04036.1"/>
    <property type="molecule type" value="Genomic_DNA"/>
</dbReference>
<dbReference type="GO" id="GO:0016787">
    <property type="term" value="F:hydrolase activity"/>
    <property type="evidence" value="ECO:0007669"/>
    <property type="project" value="InterPro"/>
</dbReference>
<dbReference type="Proteomes" id="UP000464378">
    <property type="component" value="Chromosome"/>
</dbReference>
<feature type="domain" description="3-keto-alpha-glucoside-1,2-lyase/3-keto-2-hydroxy-glucal hydratase" evidence="2">
    <location>
        <begin position="37"/>
        <end position="238"/>
    </location>
</feature>
<evidence type="ECO:0000259" key="2">
    <source>
        <dbReference type="Pfam" id="PF06439"/>
    </source>
</evidence>
<accession>A0A6C2YRC2</accession>
<feature type="region of interest" description="Disordered" evidence="1">
    <location>
        <begin position="147"/>
        <end position="171"/>
    </location>
</feature>
<organism evidence="3">
    <name type="scientific">Tuwongella immobilis</name>
    <dbReference type="NCBI Taxonomy" id="692036"/>
    <lineage>
        <taxon>Bacteria</taxon>
        <taxon>Pseudomonadati</taxon>
        <taxon>Planctomycetota</taxon>
        <taxon>Planctomycetia</taxon>
        <taxon>Gemmatales</taxon>
        <taxon>Gemmataceae</taxon>
        <taxon>Tuwongella</taxon>
    </lineage>
</organism>
<protein>
    <recommendedName>
        <fullName evidence="2">3-keto-alpha-glucoside-1,2-lyase/3-keto-2-hydroxy-glucal hydratase domain-containing protein</fullName>
    </recommendedName>
</protein>
<evidence type="ECO:0000313" key="3">
    <source>
        <dbReference type="EMBL" id="VIP04036.1"/>
    </source>
</evidence>
<dbReference type="RefSeq" id="WP_162659169.1">
    <property type="nucleotide sequence ID" value="NZ_LR593887.1"/>
</dbReference>
<dbReference type="AlphaFoldDB" id="A0A6C2YRC2"/>
<evidence type="ECO:0000256" key="1">
    <source>
        <dbReference type="SAM" id="MobiDB-lite"/>
    </source>
</evidence>
<dbReference type="InterPro" id="IPR010496">
    <property type="entry name" value="AL/BT2_dom"/>
</dbReference>
<evidence type="ECO:0000313" key="4">
    <source>
        <dbReference type="Proteomes" id="UP000464378"/>
    </source>
</evidence>
<reference evidence="3" key="1">
    <citation type="submission" date="2019-04" db="EMBL/GenBank/DDBJ databases">
        <authorList>
            <consortium name="Science for Life Laboratories"/>
        </authorList>
    </citation>
    <scope>NUCLEOTIDE SEQUENCE</scope>
    <source>
        <strain evidence="3">MBLW1</strain>
    </source>
</reference>